<evidence type="ECO:0000313" key="2">
    <source>
        <dbReference type="Proteomes" id="UP000595437"/>
    </source>
</evidence>
<name>A0A7T8KL99_CALRO</name>
<organism evidence="1 2">
    <name type="scientific">Caligus rogercresseyi</name>
    <name type="common">Sea louse</name>
    <dbReference type="NCBI Taxonomy" id="217165"/>
    <lineage>
        <taxon>Eukaryota</taxon>
        <taxon>Metazoa</taxon>
        <taxon>Ecdysozoa</taxon>
        <taxon>Arthropoda</taxon>
        <taxon>Crustacea</taxon>
        <taxon>Multicrustacea</taxon>
        <taxon>Hexanauplia</taxon>
        <taxon>Copepoda</taxon>
        <taxon>Siphonostomatoida</taxon>
        <taxon>Caligidae</taxon>
        <taxon>Caligus</taxon>
    </lineage>
</organism>
<dbReference type="AlphaFoldDB" id="A0A7T8KL99"/>
<dbReference type="Proteomes" id="UP000595437">
    <property type="component" value="Chromosome 2"/>
</dbReference>
<dbReference type="EMBL" id="CP045891">
    <property type="protein sequence ID" value="QQP58034.1"/>
    <property type="molecule type" value="Genomic_DNA"/>
</dbReference>
<protein>
    <submittedName>
        <fullName evidence="1">Uncharacterized protein</fullName>
    </submittedName>
</protein>
<accession>A0A7T8KL99</accession>
<gene>
    <name evidence="1" type="ORF">FKW44_003223</name>
</gene>
<evidence type="ECO:0000313" key="1">
    <source>
        <dbReference type="EMBL" id="QQP58034.1"/>
    </source>
</evidence>
<sequence>MVWGPWPPRADITLAPDSRRCLNQQDRLLGLPKDPSIPVNPGRVWWSPCLLPARRSSGPY</sequence>
<keyword evidence="2" id="KW-1185">Reference proteome</keyword>
<reference evidence="2" key="1">
    <citation type="submission" date="2021-01" db="EMBL/GenBank/DDBJ databases">
        <title>Caligus Genome Assembly.</title>
        <authorList>
            <person name="Gallardo-Escarate C."/>
        </authorList>
    </citation>
    <scope>NUCLEOTIDE SEQUENCE [LARGE SCALE GENOMIC DNA]</scope>
</reference>
<proteinExistence type="predicted"/>